<dbReference type="PROSITE" id="PS00105">
    <property type="entry name" value="AA_TRANSFER_CLASS_1"/>
    <property type="match status" value="1"/>
</dbReference>
<keyword evidence="3 6" id="KW-0032">Aminotransferase</keyword>
<dbReference type="InterPro" id="IPR015422">
    <property type="entry name" value="PyrdxlP-dep_Trfase_small"/>
</dbReference>
<dbReference type="CDD" id="cd00609">
    <property type="entry name" value="AAT_like"/>
    <property type="match status" value="1"/>
</dbReference>
<accession>A0A2U1D3S1</accession>
<evidence type="ECO:0000256" key="3">
    <source>
        <dbReference type="ARBA" id="ARBA00022576"/>
    </source>
</evidence>
<organism evidence="8 9">
    <name type="scientific">Convivina intestini</name>
    <dbReference type="NCBI Taxonomy" id="1505726"/>
    <lineage>
        <taxon>Bacteria</taxon>
        <taxon>Bacillati</taxon>
        <taxon>Bacillota</taxon>
        <taxon>Bacilli</taxon>
        <taxon>Lactobacillales</taxon>
        <taxon>Lactobacillaceae</taxon>
        <taxon>Convivina</taxon>
    </lineage>
</organism>
<comment type="caution">
    <text evidence="8">The sequence shown here is derived from an EMBL/GenBank/DDBJ whole genome shotgun (WGS) entry which is preliminary data.</text>
</comment>
<comment type="similarity">
    <text evidence="2 6">Belongs to the class-I pyridoxal-phosphate-dependent aminotransferase family.</text>
</comment>
<dbReference type="Pfam" id="PF00155">
    <property type="entry name" value="Aminotran_1_2"/>
    <property type="match status" value="1"/>
</dbReference>
<dbReference type="InterPro" id="IPR015421">
    <property type="entry name" value="PyrdxlP-dep_Trfase_major"/>
</dbReference>
<gene>
    <name evidence="8" type="ORF">C7384_1141</name>
</gene>
<dbReference type="Proteomes" id="UP000245433">
    <property type="component" value="Unassembled WGS sequence"/>
</dbReference>
<dbReference type="InterPro" id="IPR004839">
    <property type="entry name" value="Aminotransferase_I/II_large"/>
</dbReference>
<dbReference type="SUPFAM" id="SSF53383">
    <property type="entry name" value="PLP-dependent transferases"/>
    <property type="match status" value="1"/>
</dbReference>
<dbReference type="OrthoDB" id="9802328at2"/>
<dbReference type="EC" id="2.6.1.-" evidence="6"/>
<name>A0A2U1D3S1_9LACO</name>
<evidence type="ECO:0000259" key="7">
    <source>
        <dbReference type="Pfam" id="PF00155"/>
    </source>
</evidence>
<evidence type="ECO:0000256" key="4">
    <source>
        <dbReference type="ARBA" id="ARBA00022679"/>
    </source>
</evidence>
<proteinExistence type="inferred from homology"/>
<dbReference type="RefSeq" id="WP_089940284.1">
    <property type="nucleotide sequence ID" value="NZ_CAKOEX010000014.1"/>
</dbReference>
<dbReference type="PANTHER" id="PTHR46383">
    <property type="entry name" value="ASPARTATE AMINOTRANSFERASE"/>
    <property type="match status" value="1"/>
</dbReference>
<evidence type="ECO:0000256" key="2">
    <source>
        <dbReference type="ARBA" id="ARBA00007441"/>
    </source>
</evidence>
<evidence type="ECO:0000313" key="9">
    <source>
        <dbReference type="Proteomes" id="UP000245433"/>
    </source>
</evidence>
<dbReference type="InterPro" id="IPR004838">
    <property type="entry name" value="NHTrfase_class1_PyrdxlP-BS"/>
</dbReference>
<dbReference type="PANTHER" id="PTHR46383:SF4">
    <property type="entry name" value="AMINOTRANSFERASE"/>
    <property type="match status" value="1"/>
</dbReference>
<sequence length="393" mass="42594">MPNIKDSVLSNLNRQVQAMGANAIRAFDEEVSSVPNIIKLTLGEPDFNVPDHIKAAAIRSIEENDSHYAPASGSVAVRRAIIDFLANRYGLTYNADNEIVVTVGATEAIYDCLATLLNPGDEVLIPTPIFSMYGPDVLLNGAKPIYLDTSANDFVLTPEQLRKAIEDSDGRAKVLILNFPSNPTGVTYDKEALTALAAIIKETDMVVISDEIYSELTYNQNHVSMAELLPEQTLLLNGVSKSHAMTGYRIGFVAGPKKLVEKVNVVHQFTTTAASNPAMAAAAEALGTPAGKADTELMKLAYQKRRDYLYQELINLGFEIPNPDGAFYIFAKIPAEYGVDDYSFALDLAKRGKVAVIPGSIFGLGGEGYVRISYAASESQIKAAVKRVSDFMK</sequence>
<comment type="cofactor">
    <cofactor evidence="1 6">
        <name>pyridoxal 5'-phosphate</name>
        <dbReference type="ChEBI" id="CHEBI:597326"/>
    </cofactor>
</comment>
<dbReference type="InterPro" id="IPR015424">
    <property type="entry name" value="PyrdxlP-dep_Trfase"/>
</dbReference>
<evidence type="ECO:0000256" key="1">
    <source>
        <dbReference type="ARBA" id="ARBA00001933"/>
    </source>
</evidence>
<dbReference type="GO" id="GO:0006520">
    <property type="term" value="P:amino acid metabolic process"/>
    <property type="evidence" value="ECO:0007669"/>
    <property type="project" value="InterPro"/>
</dbReference>
<evidence type="ECO:0000256" key="5">
    <source>
        <dbReference type="ARBA" id="ARBA00022898"/>
    </source>
</evidence>
<dbReference type="Gene3D" id="3.90.1150.10">
    <property type="entry name" value="Aspartate Aminotransferase, domain 1"/>
    <property type="match status" value="1"/>
</dbReference>
<keyword evidence="4 6" id="KW-0808">Transferase</keyword>
<dbReference type="Gene3D" id="3.40.640.10">
    <property type="entry name" value="Type I PLP-dependent aspartate aminotransferase-like (Major domain)"/>
    <property type="match status" value="1"/>
</dbReference>
<dbReference type="EMBL" id="QEKT01000014">
    <property type="protein sequence ID" value="PVY82325.1"/>
    <property type="molecule type" value="Genomic_DNA"/>
</dbReference>
<dbReference type="GO" id="GO:0008483">
    <property type="term" value="F:transaminase activity"/>
    <property type="evidence" value="ECO:0007669"/>
    <property type="project" value="UniProtKB-KW"/>
</dbReference>
<evidence type="ECO:0000313" key="8">
    <source>
        <dbReference type="EMBL" id="PVY82325.1"/>
    </source>
</evidence>
<evidence type="ECO:0000256" key="6">
    <source>
        <dbReference type="RuleBase" id="RU000481"/>
    </source>
</evidence>
<dbReference type="AlphaFoldDB" id="A0A2U1D3S1"/>
<keyword evidence="5" id="KW-0663">Pyridoxal phosphate</keyword>
<keyword evidence="9" id="KW-1185">Reference proteome</keyword>
<dbReference type="InterPro" id="IPR050596">
    <property type="entry name" value="AspAT/PAT-like"/>
</dbReference>
<dbReference type="GO" id="GO:0030170">
    <property type="term" value="F:pyridoxal phosphate binding"/>
    <property type="evidence" value="ECO:0007669"/>
    <property type="project" value="InterPro"/>
</dbReference>
<reference evidence="8 9" key="1">
    <citation type="submission" date="2018-04" db="EMBL/GenBank/DDBJ databases">
        <title>Genomic Encyclopedia of Type Strains, Phase IV (KMG-IV): sequencing the most valuable type-strain genomes for metagenomic binning, comparative biology and taxonomic classification.</title>
        <authorList>
            <person name="Goeker M."/>
        </authorList>
    </citation>
    <scope>NUCLEOTIDE SEQUENCE [LARGE SCALE GENOMIC DNA]</scope>
    <source>
        <strain evidence="8 9">DSM 28795</strain>
    </source>
</reference>
<dbReference type="FunFam" id="3.40.640.10:FF:000033">
    <property type="entry name" value="Aspartate aminotransferase"/>
    <property type="match status" value="1"/>
</dbReference>
<feature type="domain" description="Aminotransferase class I/classII large" evidence="7">
    <location>
        <begin position="36"/>
        <end position="388"/>
    </location>
</feature>
<protein>
    <recommendedName>
        <fullName evidence="6">Aminotransferase</fullName>
        <ecNumber evidence="6">2.6.1.-</ecNumber>
    </recommendedName>
</protein>